<reference evidence="2" key="1">
    <citation type="submission" date="2020-08" db="EMBL/GenBank/DDBJ databases">
        <title>Genomic Encyclopedia of Type Strains, Phase IV (KMG-IV): sequencing the most valuable type-strain genomes for metagenomic binning, comparative biology and taxonomic classification.</title>
        <authorList>
            <person name="Goeker M."/>
        </authorList>
    </citation>
    <scope>NUCLEOTIDE SEQUENCE [LARGE SCALE GENOMIC DNA]</scope>
    <source>
        <strain evidence="2">DSM 105720</strain>
    </source>
</reference>
<protein>
    <recommendedName>
        <fullName evidence="4">DUF456 domain-containing protein</fullName>
    </recommendedName>
</protein>
<keyword evidence="1" id="KW-0812">Transmembrane</keyword>
<name>A0A840D3J9_9BACE</name>
<sequence>MTDIILLVIAVLFMLIGLLGCVIPMLPGPPLAYAGLFLLHLTDKVHFHISQLLVWLLLVILLQILDFFTPMLGSKYGGGSKWGSWGCLIGTIVGLFFLPLGILVGPFLGAVIGELLGRRELDQALKSGVGSLLGFLIGTGLKLLLCGYFCYEFIAALV</sequence>
<dbReference type="PANTHER" id="PTHR39165:SF1">
    <property type="entry name" value="DUF456 DOMAIN-CONTAINING PROTEIN"/>
    <property type="match status" value="1"/>
</dbReference>
<dbReference type="EMBL" id="JACIER010000002">
    <property type="protein sequence ID" value="MBB4043032.1"/>
    <property type="molecule type" value="Genomic_DNA"/>
</dbReference>
<dbReference type="InterPro" id="IPR007403">
    <property type="entry name" value="DUF456"/>
</dbReference>
<dbReference type="Proteomes" id="UP000560658">
    <property type="component" value="Unassembled WGS sequence"/>
</dbReference>
<feature type="transmembrane region" description="Helical" evidence="1">
    <location>
        <begin position="85"/>
        <end position="112"/>
    </location>
</feature>
<proteinExistence type="predicted"/>
<comment type="caution">
    <text evidence="2">The sequence shown here is derived from an EMBL/GenBank/DDBJ whole genome shotgun (WGS) entry which is preliminary data.</text>
</comment>
<keyword evidence="1" id="KW-0472">Membrane</keyword>
<evidence type="ECO:0000256" key="1">
    <source>
        <dbReference type="SAM" id="Phobius"/>
    </source>
</evidence>
<dbReference type="RefSeq" id="WP_044161212.1">
    <property type="nucleotide sequence ID" value="NZ_JACIER010000002.1"/>
</dbReference>
<keyword evidence="3" id="KW-1185">Reference proteome</keyword>
<organism evidence="2 3">
    <name type="scientific">Bacteroides reticulotermitis</name>
    <dbReference type="NCBI Taxonomy" id="1133319"/>
    <lineage>
        <taxon>Bacteria</taxon>
        <taxon>Pseudomonadati</taxon>
        <taxon>Bacteroidota</taxon>
        <taxon>Bacteroidia</taxon>
        <taxon>Bacteroidales</taxon>
        <taxon>Bacteroidaceae</taxon>
        <taxon>Bacteroides</taxon>
    </lineage>
</organism>
<feature type="transmembrane region" description="Helical" evidence="1">
    <location>
        <begin position="53"/>
        <end position="73"/>
    </location>
</feature>
<evidence type="ECO:0000313" key="3">
    <source>
        <dbReference type="Proteomes" id="UP000560658"/>
    </source>
</evidence>
<evidence type="ECO:0008006" key="4">
    <source>
        <dbReference type="Google" id="ProtNLM"/>
    </source>
</evidence>
<gene>
    <name evidence="2" type="ORF">GGR06_000797</name>
</gene>
<accession>A0A840D3J9</accession>
<feature type="transmembrane region" description="Helical" evidence="1">
    <location>
        <begin position="132"/>
        <end position="151"/>
    </location>
</feature>
<evidence type="ECO:0000313" key="2">
    <source>
        <dbReference type="EMBL" id="MBB4043032.1"/>
    </source>
</evidence>
<dbReference type="Pfam" id="PF04306">
    <property type="entry name" value="DUF456"/>
    <property type="match status" value="1"/>
</dbReference>
<dbReference type="PANTHER" id="PTHR39165">
    <property type="entry name" value="IG HYPOTHETICAL 17883"/>
    <property type="match status" value="1"/>
</dbReference>
<dbReference type="AlphaFoldDB" id="A0A840D3J9"/>
<keyword evidence="1" id="KW-1133">Transmembrane helix</keyword>